<feature type="transmembrane region" description="Helical" evidence="6">
    <location>
        <begin position="69"/>
        <end position="89"/>
    </location>
</feature>
<reference evidence="7 8" key="1">
    <citation type="submission" date="2019-06" db="EMBL/GenBank/DDBJ databases">
        <title>Whole genome shotgun sequence of Acetobacter orleanensis NBRC 13752.</title>
        <authorList>
            <person name="Hosoyama A."/>
            <person name="Uohara A."/>
            <person name="Ohji S."/>
            <person name="Ichikawa N."/>
        </authorList>
    </citation>
    <scope>NUCLEOTIDE SEQUENCE [LARGE SCALE GENOMIC DNA]</scope>
    <source>
        <strain evidence="7 8">NBRC 13752</strain>
    </source>
</reference>
<evidence type="ECO:0000313" key="7">
    <source>
        <dbReference type="EMBL" id="GEB83753.1"/>
    </source>
</evidence>
<evidence type="ECO:0000256" key="1">
    <source>
        <dbReference type="ARBA" id="ARBA00004141"/>
    </source>
</evidence>
<dbReference type="PANTHER" id="PTHR30178">
    <property type="entry name" value="INNER MEMBRANE PROTEIN YAAH"/>
    <property type="match status" value="1"/>
</dbReference>
<name>A0A4Y3TPU5_9PROT</name>
<dbReference type="GO" id="GO:0015360">
    <property type="term" value="F:acetate:proton symporter activity"/>
    <property type="evidence" value="ECO:0007669"/>
    <property type="project" value="TreeGrafter"/>
</dbReference>
<evidence type="ECO:0000256" key="6">
    <source>
        <dbReference type="SAM" id="Phobius"/>
    </source>
</evidence>
<dbReference type="InterPro" id="IPR047623">
    <property type="entry name" value="SatP"/>
</dbReference>
<comment type="caution">
    <text evidence="7">The sequence shown here is derived from an EMBL/GenBank/DDBJ whole genome shotgun (WGS) entry which is preliminary data.</text>
</comment>
<comment type="similarity">
    <text evidence="2">Belongs to the acetate uptake transporter (AceTr) (TC 2.A.96) family.</text>
</comment>
<organism evidence="7 8">
    <name type="scientific">Acetobacter orleanensis</name>
    <dbReference type="NCBI Taxonomy" id="104099"/>
    <lineage>
        <taxon>Bacteria</taxon>
        <taxon>Pseudomonadati</taxon>
        <taxon>Pseudomonadota</taxon>
        <taxon>Alphaproteobacteria</taxon>
        <taxon>Acetobacterales</taxon>
        <taxon>Acetobacteraceae</taxon>
        <taxon>Acetobacter</taxon>
    </lineage>
</organism>
<feature type="transmembrane region" description="Helical" evidence="6">
    <location>
        <begin position="128"/>
        <end position="145"/>
    </location>
</feature>
<feature type="transmembrane region" description="Helical" evidence="6">
    <location>
        <begin position="42"/>
        <end position="63"/>
    </location>
</feature>
<dbReference type="InterPro" id="IPR000791">
    <property type="entry name" value="Gpr1/Fun34/SatP-like"/>
</dbReference>
<dbReference type="OrthoDB" id="9787939at2"/>
<sequence length="181" mass="18901">MNTVALEKSFANPGPLGLMGFGMTTVLLNLHNAGLVSMGSAILAMGIIFGGAAQIFAGILEFFNGNTFGLTAFTSYGAFWISFVLLIILPHFGVIPASSPALIGSYLTIWGLFTAILFVGTLKASKELQVVFGTLVILFLLLAAGEFTGQPIFATIAGFEGLVCGFSAIYLAAKELLHAQG</sequence>
<keyword evidence="5 6" id="KW-0472">Membrane</keyword>
<feature type="transmembrane region" description="Helical" evidence="6">
    <location>
        <begin position="101"/>
        <end position="122"/>
    </location>
</feature>
<evidence type="ECO:0000313" key="8">
    <source>
        <dbReference type="Proteomes" id="UP000317617"/>
    </source>
</evidence>
<dbReference type="EMBL" id="BJMU01000017">
    <property type="protein sequence ID" value="GEB83753.1"/>
    <property type="molecule type" value="Genomic_DNA"/>
</dbReference>
<proteinExistence type="inferred from homology"/>
<dbReference type="STRING" id="104099.AD949_02755"/>
<evidence type="ECO:0000256" key="2">
    <source>
        <dbReference type="ARBA" id="ARBA00005587"/>
    </source>
</evidence>
<keyword evidence="4 6" id="KW-1133">Transmembrane helix</keyword>
<feature type="transmembrane region" description="Helical" evidence="6">
    <location>
        <begin position="152"/>
        <end position="173"/>
    </location>
</feature>
<protein>
    <submittedName>
        <fullName evidence="7">Uncharacterized protein</fullName>
    </submittedName>
</protein>
<evidence type="ECO:0000256" key="5">
    <source>
        <dbReference type="ARBA" id="ARBA00023136"/>
    </source>
</evidence>
<gene>
    <name evidence="7" type="primary">yaaH</name>
    <name evidence="7" type="ORF">AOR01nite_22300</name>
</gene>
<dbReference type="GO" id="GO:0005886">
    <property type="term" value="C:plasma membrane"/>
    <property type="evidence" value="ECO:0007669"/>
    <property type="project" value="TreeGrafter"/>
</dbReference>
<keyword evidence="8" id="KW-1185">Reference proteome</keyword>
<feature type="transmembrane region" description="Helical" evidence="6">
    <location>
        <begin position="12"/>
        <end position="30"/>
    </location>
</feature>
<keyword evidence="3 6" id="KW-0812">Transmembrane</keyword>
<dbReference type="PANTHER" id="PTHR30178:SF3">
    <property type="entry name" value="SUCCINATE-ACETATE_PROTON SYMPORTER SATP"/>
    <property type="match status" value="1"/>
</dbReference>
<evidence type="ECO:0000256" key="3">
    <source>
        <dbReference type="ARBA" id="ARBA00022692"/>
    </source>
</evidence>
<comment type="subcellular location">
    <subcellularLocation>
        <location evidence="1">Membrane</location>
        <topology evidence="1">Multi-pass membrane protein</topology>
    </subcellularLocation>
</comment>
<dbReference type="NCBIfam" id="NF038013">
    <property type="entry name" value="AceTr_1"/>
    <property type="match status" value="1"/>
</dbReference>
<dbReference type="GO" id="GO:0071422">
    <property type="term" value="P:succinate transmembrane transport"/>
    <property type="evidence" value="ECO:0007669"/>
    <property type="project" value="TreeGrafter"/>
</dbReference>
<dbReference type="AlphaFoldDB" id="A0A4Y3TPU5"/>
<evidence type="ECO:0000256" key="4">
    <source>
        <dbReference type="ARBA" id="ARBA00022989"/>
    </source>
</evidence>
<dbReference type="Pfam" id="PF01184">
    <property type="entry name" value="Gpr1_Fun34_YaaH"/>
    <property type="match status" value="1"/>
</dbReference>
<accession>A0A4Y3TPU5</accession>
<dbReference type="Proteomes" id="UP000317617">
    <property type="component" value="Unassembled WGS sequence"/>
</dbReference>